<gene>
    <name evidence="1" type="ORF">DIAAKJNI_00528</name>
</gene>
<evidence type="ECO:0000313" key="1">
    <source>
        <dbReference type="EMBL" id="CAD6493632.1"/>
    </source>
</evidence>
<evidence type="ECO:0000313" key="2">
    <source>
        <dbReference type="Proteomes" id="UP000639006"/>
    </source>
</evidence>
<sequence length="319" mass="35628">MAYWNAPSYPPSPGNAYGYLFNAIEPDDGGGIVQPVMEWNKYSSNRWTAASWWGNKTVGYQRSSPIDVSVGNRLKGELEWNATYSRWHIRITNLDSGGSTGFWADENFIGDTNLAVFVTLEGYNIDDNTDVPGDTTFYDMTFIDTQGSSVDITWEKNINETAKGLIPGLGVVRYSDSEVELVTSGIVPIWDAVDNTDLSWSTGGDANWFGQTLESYYDDDAAESGDISDEEDTWLETTIEGPCDVSFYWKVDSQYEHDYLRFYIDGAEQDKISGITSWAQKTYSISNGSHTLTWKYTKDSSGSNPGDCSWVDMVSITED</sequence>
<reference evidence="1" key="1">
    <citation type="submission" date="2020-10" db="EMBL/GenBank/DDBJ databases">
        <authorList>
            <person name="Hahn C.J."/>
            <person name="Laso-Perez R."/>
            <person name="Vulcano F."/>
            <person name="Vaziourakis K.-M."/>
            <person name="Stokke R."/>
            <person name="Steen I.H."/>
            <person name="Teske A."/>
            <person name="Boetius A."/>
            <person name="Liebeke M."/>
            <person name="Amann R."/>
            <person name="Knittel K."/>
        </authorList>
    </citation>
    <scope>NUCLEOTIDE SEQUENCE</scope>
    <source>
        <strain evidence="1">Gfbio:e3339647-f889-4370-9287-4fb5cb688e4c:AG392M11_GoMArc1</strain>
    </source>
</reference>
<dbReference type="Proteomes" id="UP000639006">
    <property type="component" value="Unassembled WGS sequence"/>
</dbReference>
<dbReference type="AlphaFoldDB" id="A0A811TD86"/>
<organism evidence="1 2">
    <name type="scientific">Candidatus Argoarchaeum ethanivorans</name>
    <dbReference type="NCBI Taxonomy" id="2608793"/>
    <lineage>
        <taxon>Archaea</taxon>
        <taxon>Methanobacteriati</taxon>
        <taxon>Methanobacteriota</taxon>
        <taxon>Stenosarchaea group</taxon>
        <taxon>Methanomicrobia</taxon>
        <taxon>Methanosarcinales</taxon>
        <taxon>Methanosarcinales incertae sedis</taxon>
        <taxon>GOM Arc I cluster</taxon>
        <taxon>Candidatus Argoarchaeum</taxon>
    </lineage>
</organism>
<proteinExistence type="predicted"/>
<comment type="caution">
    <text evidence="1">The sequence shown here is derived from an EMBL/GenBank/DDBJ whole genome shotgun (WGS) entry which is preliminary data.</text>
</comment>
<accession>A0A811TD86</accession>
<name>A0A811TD86_9EURY</name>
<protein>
    <submittedName>
        <fullName evidence="1">Uncharacterized protein</fullName>
    </submittedName>
</protein>
<dbReference type="EMBL" id="CAJHIQ010000040">
    <property type="protein sequence ID" value="CAD6493632.1"/>
    <property type="molecule type" value="Genomic_DNA"/>
</dbReference>